<name>A0A3Q7GHS0_SOLLC</name>
<keyword evidence="2" id="KW-1185">Reference proteome</keyword>
<dbReference type="EnsemblPlants" id="Solyc05g014177.1.1">
    <property type="protein sequence ID" value="Solyc05g014177.1.1"/>
    <property type="gene ID" value="Solyc05g014177.1"/>
</dbReference>
<dbReference type="Gramene" id="Solyc05g014177.1.1">
    <property type="protein sequence ID" value="Solyc05g014177.1.1"/>
    <property type="gene ID" value="Solyc05g014177.1"/>
</dbReference>
<accession>A0A3Q7GHS0</accession>
<dbReference type="AlphaFoldDB" id="A0A3Q7GHS0"/>
<sequence length="100" mass="10901">MESLRKISPYSMKGKVLTGSDNGSELQEVVCISTTCVEVEGRENEQQSLVVSRLQHGRALDIIVQPCINKCTAACCNCNIEVNPPDCVQCCYEPAPPSQL</sequence>
<dbReference type="InParanoid" id="A0A3Q7GHS0"/>
<reference evidence="1" key="2">
    <citation type="submission" date="2019-01" db="UniProtKB">
        <authorList>
            <consortium name="EnsemblPlants"/>
        </authorList>
    </citation>
    <scope>IDENTIFICATION</scope>
    <source>
        <strain evidence="1">cv. Heinz 1706</strain>
    </source>
</reference>
<protein>
    <submittedName>
        <fullName evidence="1">Uncharacterized protein</fullName>
    </submittedName>
</protein>
<evidence type="ECO:0000313" key="1">
    <source>
        <dbReference type="EnsemblPlants" id="Solyc05g014177.1.1"/>
    </source>
</evidence>
<proteinExistence type="predicted"/>
<organism evidence="1">
    <name type="scientific">Solanum lycopersicum</name>
    <name type="common">Tomato</name>
    <name type="synonym">Lycopersicon esculentum</name>
    <dbReference type="NCBI Taxonomy" id="4081"/>
    <lineage>
        <taxon>Eukaryota</taxon>
        <taxon>Viridiplantae</taxon>
        <taxon>Streptophyta</taxon>
        <taxon>Embryophyta</taxon>
        <taxon>Tracheophyta</taxon>
        <taxon>Spermatophyta</taxon>
        <taxon>Magnoliopsida</taxon>
        <taxon>eudicotyledons</taxon>
        <taxon>Gunneridae</taxon>
        <taxon>Pentapetalae</taxon>
        <taxon>asterids</taxon>
        <taxon>lamiids</taxon>
        <taxon>Solanales</taxon>
        <taxon>Solanaceae</taxon>
        <taxon>Solanoideae</taxon>
        <taxon>Solaneae</taxon>
        <taxon>Solanum</taxon>
        <taxon>Solanum subgen. Lycopersicon</taxon>
    </lineage>
</organism>
<reference evidence="1" key="1">
    <citation type="journal article" date="2012" name="Nature">
        <title>The tomato genome sequence provides insights into fleshy fruit evolution.</title>
        <authorList>
            <consortium name="Tomato Genome Consortium"/>
        </authorList>
    </citation>
    <scope>NUCLEOTIDE SEQUENCE [LARGE SCALE GENOMIC DNA]</scope>
    <source>
        <strain evidence="1">cv. Heinz 1706</strain>
    </source>
</reference>
<dbReference type="Proteomes" id="UP000004994">
    <property type="component" value="Chromosome 5"/>
</dbReference>
<evidence type="ECO:0000313" key="2">
    <source>
        <dbReference type="Proteomes" id="UP000004994"/>
    </source>
</evidence>